<gene>
    <name evidence="1" type="ORF">DMT42_13260</name>
</gene>
<dbReference type="Proteomes" id="UP000247634">
    <property type="component" value="Chromosome"/>
</dbReference>
<protein>
    <submittedName>
        <fullName evidence="1">Uncharacterized protein</fullName>
    </submittedName>
</protein>
<evidence type="ECO:0000313" key="1">
    <source>
        <dbReference type="EMBL" id="AWT43194.1"/>
    </source>
</evidence>
<organism evidence="1 2">
    <name type="scientific">Streptomyces actuosus</name>
    <dbReference type="NCBI Taxonomy" id="1885"/>
    <lineage>
        <taxon>Bacteria</taxon>
        <taxon>Bacillati</taxon>
        <taxon>Actinomycetota</taxon>
        <taxon>Actinomycetes</taxon>
        <taxon>Kitasatosporales</taxon>
        <taxon>Streptomycetaceae</taxon>
        <taxon>Streptomyces</taxon>
    </lineage>
</organism>
<dbReference type="EMBL" id="CP029788">
    <property type="protein sequence ID" value="AWT43194.1"/>
    <property type="molecule type" value="Genomic_DNA"/>
</dbReference>
<evidence type="ECO:0000313" key="2">
    <source>
        <dbReference type="Proteomes" id="UP000247634"/>
    </source>
</evidence>
<name>A0A2U9P1Q1_STRAS</name>
<accession>A0A2U9P1Q1</accession>
<dbReference type="AlphaFoldDB" id="A0A2U9P1Q1"/>
<dbReference type="KEGG" id="sact:DMT42_13260"/>
<proteinExistence type="predicted"/>
<dbReference type="OrthoDB" id="4324414at2"/>
<reference evidence="1 2" key="1">
    <citation type="submission" date="2018-06" db="EMBL/GenBank/DDBJ databases">
        <title>The complete genome sequence of a nosiheptide producer Streptomyces actuosus ATCC 25421: deducing the ability of producing a new class III lantibiotics.</title>
        <authorList>
            <person name="Liu W."/>
            <person name="Sun F."/>
            <person name="Hu Y."/>
        </authorList>
    </citation>
    <scope>NUCLEOTIDE SEQUENCE [LARGE SCALE GENOMIC DNA]</scope>
    <source>
        <strain evidence="1 2">ATCC 25421</strain>
    </source>
</reference>
<sequence>MRLQPVHIEWNRKVIDEARRRGFTAYQQTHANHRTADPSLILIRGPRILHVWLRTGRRKPVPQADAYTQAGREAHVWYPADWPFVRSTLLLPEPEPTAPEAEEVTDRAWAIVAATAEERPEDVRQLVNPLDWSSQLAVMYALATCCVCFMAGAESSSLTDEQRARVAELARRQLMQRASSRDDG</sequence>
<dbReference type="RefSeq" id="WP_110628114.1">
    <property type="nucleotide sequence ID" value="NZ_CP029788.1"/>
</dbReference>
<keyword evidence="2" id="KW-1185">Reference proteome</keyword>